<keyword evidence="3" id="KW-1185">Reference proteome</keyword>
<evidence type="ECO:0000313" key="3">
    <source>
        <dbReference type="Proteomes" id="UP000652761"/>
    </source>
</evidence>
<feature type="transmembrane region" description="Helical" evidence="1">
    <location>
        <begin position="20"/>
        <end position="41"/>
    </location>
</feature>
<reference evidence="2" key="1">
    <citation type="submission" date="2017-07" db="EMBL/GenBank/DDBJ databases">
        <title>Taro Niue Genome Assembly and Annotation.</title>
        <authorList>
            <person name="Atibalentja N."/>
            <person name="Keating K."/>
            <person name="Fields C.J."/>
        </authorList>
    </citation>
    <scope>NUCLEOTIDE SEQUENCE</scope>
    <source>
        <strain evidence="2">Niue_2</strain>
        <tissue evidence="2">Leaf</tissue>
    </source>
</reference>
<dbReference type="AlphaFoldDB" id="A0A843TNG5"/>
<evidence type="ECO:0000313" key="2">
    <source>
        <dbReference type="EMBL" id="MQL73208.1"/>
    </source>
</evidence>
<evidence type="ECO:0000256" key="1">
    <source>
        <dbReference type="SAM" id="Phobius"/>
    </source>
</evidence>
<gene>
    <name evidence="2" type="ORF">Taro_005565</name>
</gene>
<comment type="caution">
    <text evidence="2">The sequence shown here is derived from an EMBL/GenBank/DDBJ whole genome shotgun (WGS) entry which is preliminary data.</text>
</comment>
<protein>
    <submittedName>
        <fullName evidence="2">Uncharacterized protein</fullName>
    </submittedName>
</protein>
<name>A0A843TNG5_COLES</name>
<keyword evidence="1" id="KW-0472">Membrane</keyword>
<organism evidence="2 3">
    <name type="scientific">Colocasia esculenta</name>
    <name type="common">Wild taro</name>
    <name type="synonym">Arum esculentum</name>
    <dbReference type="NCBI Taxonomy" id="4460"/>
    <lineage>
        <taxon>Eukaryota</taxon>
        <taxon>Viridiplantae</taxon>
        <taxon>Streptophyta</taxon>
        <taxon>Embryophyta</taxon>
        <taxon>Tracheophyta</taxon>
        <taxon>Spermatophyta</taxon>
        <taxon>Magnoliopsida</taxon>
        <taxon>Liliopsida</taxon>
        <taxon>Araceae</taxon>
        <taxon>Aroideae</taxon>
        <taxon>Colocasieae</taxon>
        <taxon>Colocasia</taxon>
    </lineage>
</organism>
<accession>A0A843TNG5</accession>
<keyword evidence="1" id="KW-0812">Transmembrane</keyword>
<sequence length="101" mass="10973">MLTTSAAQTRSGFSPALISGVTRLVTVFAVALCWSVGYKNLGFLFLARSLRNVEGTLLADGRLSQSESRKRHVEVSPSGCLRLTLTGVRPDIGLRTRDFNC</sequence>
<keyword evidence="1" id="KW-1133">Transmembrane helix</keyword>
<dbReference type="Proteomes" id="UP000652761">
    <property type="component" value="Unassembled WGS sequence"/>
</dbReference>
<proteinExistence type="predicted"/>
<dbReference type="EMBL" id="NMUH01000157">
    <property type="protein sequence ID" value="MQL73208.1"/>
    <property type="molecule type" value="Genomic_DNA"/>
</dbReference>